<dbReference type="PANTHER" id="PTHR35004">
    <property type="entry name" value="TRANSPOSASE RV3428C-RELATED"/>
    <property type="match status" value="1"/>
</dbReference>
<comment type="caution">
    <text evidence="3">The sequence shown here is derived from an EMBL/GenBank/DDBJ whole genome shotgun (WGS) entry which is preliminary data.</text>
</comment>
<dbReference type="Pfam" id="PF22483">
    <property type="entry name" value="Mu-transpos_C_2"/>
    <property type="match status" value="1"/>
</dbReference>
<proteinExistence type="inferred from homology"/>
<dbReference type="NCBIfam" id="NF033546">
    <property type="entry name" value="transpos_IS21"/>
    <property type="match status" value="1"/>
</dbReference>
<name>A0A916N420_9BACT</name>
<dbReference type="InterPro" id="IPR054353">
    <property type="entry name" value="IstA-like_C"/>
</dbReference>
<dbReference type="InterPro" id="IPR001584">
    <property type="entry name" value="Integrase_cat-core"/>
</dbReference>
<sequence>MANQSLSMQKLRQVLLLLNQNYSERNIVRQTGISRPTVRYYRELLGCTGQDYQSLLKLKDVELEALVRIRRADQSAPGPIDLRAEQFAGQVDYFMAELKRKGVTRQLLWQEYLKRYADGFRYSRFCELLEQEISARKPVMHFTHRPAELLEVDFAGSKLSYVDLDTGEMIECPVLVGVLPFSGYSYAVALPNASLPHVVDALNKMLDYFGGVPLNVLSDNMKQWVVRSSRYEPVFPQVLEQWATHNHIGLLATRVASPTDKASVENQVRILYRRVYALIRDEVFHSLAQLNSAITQKLQDHHRVNFQRKTYSRLELFLSQEKSLLQALPGTSYQLRHLTKGKVQRNYHVVLGEDWHYYSVPHTYLGKEVNLVYDSDYVEIYYKLERIALHIRSYKKHGLTTLLEHMPEHHRKITEQRGWDPDYYLAKASRIGPNTRLFF</sequence>
<dbReference type="InterPro" id="IPR036397">
    <property type="entry name" value="RNaseH_sf"/>
</dbReference>
<dbReference type="SUPFAM" id="SSF53098">
    <property type="entry name" value="Ribonuclease H-like"/>
    <property type="match status" value="1"/>
</dbReference>
<dbReference type="Gene3D" id="3.30.420.10">
    <property type="entry name" value="Ribonuclease H-like superfamily/Ribonuclease H"/>
    <property type="match status" value="1"/>
</dbReference>
<organism evidence="3 4">
    <name type="scientific">Dyadobacter helix</name>
    <dbReference type="NCBI Taxonomy" id="2822344"/>
    <lineage>
        <taxon>Bacteria</taxon>
        <taxon>Pseudomonadati</taxon>
        <taxon>Bacteroidota</taxon>
        <taxon>Cytophagia</taxon>
        <taxon>Cytophagales</taxon>
        <taxon>Spirosomataceae</taxon>
        <taxon>Dyadobacter</taxon>
    </lineage>
</organism>
<feature type="domain" description="Integrase catalytic" evidence="2">
    <location>
        <begin position="142"/>
        <end position="321"/>
    </location>
</feature>
<accession>A0A916N420</accession>
<keyword evidence="4" id="KW-1185">Reference proteome</keyword>
<comment type="similarity">
    <text evidence="1">Belongs to the transposase IS21/IS408/IS1162 family.</text>
</comment>
<dbReference type="InterPro" id="IPR012337">
    <property type="entry name" value="RNaseH-like_sf"/>
</dbReference>
<evidence type="ECO:0000256" key="1">
    <source>
        <dbReference type="ARBA" id="ARBA00009277"/>
    </source>
</evidence>
<dbReference type="GO" id="GO:0003676">
    <property type="term" value="F:nucleic acid binding"/>
    <property type="evidence" value="ECO:0007669"/>
    <property type="project" value="InterPro"/>
</dbReference>
<dbReference type="GO" id="GO:0015074">
    <property type="term" value="P:DNA integration"/>
    <property type="evidence" value="ECO:0007669"/>
    <property type="project" value="InterPro"/>
</dbReference>
<evidence type="ECO:0000313" key="4">
    <source>
        <dbReference type="Proteomes" id="UP000680038"/>
    </source>
</evidence>
<dbReference type="EMBL" id="CAJRAF010000001">
    <property type="protein sequence ID" value="CAG4989419.1"/>
    <property type="molecule type" value="Genomic_DNA"/>
</dbReference>
<gene>
    <name evidence="3" type="ORF">DYBT9275_00289</name>
</gene>
<dbReference type="PROSITE" id="PS50994">
    <property type="entry name" value="INTEGRASE"/>
    <property type="match status" value="1"/>
</dbReference>
<dbReference type="Proteomes" id="UP000680038">
    <property type="component" value="Unassembled WGS sequence"/>
</dbReference>
<dbReference type="PANTHER" id="PTHR35004:SF8">
    <property type="entry name" value="TRANSPOSASE RV3428C-RELATED"/>
    <property type="match status" value="1"/>
</dbReference>
<reference evidence="3" key="1">
    <citation type="submission" date="2021-04" db="EMBL/GenBank/DDBJ databases">
        <authorList>
            <person name="Rodrigo-Torres L."/>
            <person name="Arahal R. D."/>
            <person name="Lucena T."/>
        </authorList>
    </citation>
    <scope>NUCLEOTIDE SEQUENCE</scope>
    <source>
        <strain evidence="3">CECT 9275</strain>
    </source>
</reference>
<dbReference type="AlphaFoldDB" id="A0A916N420"/>
<protein>
    <submittedName>
        <fullName evidence="3">IS21 family transposase ISPpu7</fullName>
    </submittedName>
</protein>
<evidence type="ECO:0000259" key="2">
    <source>
        <dbReference type="PROSITE" id="PS50994"/>
    </source>
</evidence>
<evidence type="ECO:0000313" key="3">
    <source>
        <dbReference type="EMBL" id="CAG4989419.1"/>
    </source>
</evidence>